<dbReference type="Pfam" id="PF07227">
    <property type="entry name" value="PHD_Oberon"/>
    <property type="match status" value="1"/>
</dbReference>
<dbReference type="PANTHER" id="PTHR33345:SF6">
    <property type="entry name" value="OS03G0747200 PROTEIN"/>
    <property type="match status" value="1"/>
</dbReference>
<dbReference type="Pfam" id="PF24590">
    <property type="entry name" value="DUF7615"/>
    <property type="match status" value="1"/>
</dbReference>
<evidence type="ECO:0008006" key="12">
    <source>
        <dbReference type="Google" id="ProtNLM"/>
    </source>
</evidence>
<gene>
    <name evidence="10" type="ORF">V5N11_014584</name>
</gene>
<keyword evidence="4" id="KW-0862">Zinc</keyword>
<evidence type="ECO:0000313" key="10">
    <source>
        <dbReference type="EMBL" id="KAL1214352.1"/>
    </source>
</evidence>
<proteinExistence type="predicted"/>
<keyword evidence="6" id="KW-0175">Coiled coil</keyword>
<protein>
    <recommendedName>
        <fullName evidence="12">Oberon PHD finger domain-containing protein</fullName>
    </recommendedName>
</protein>
<dbReference type="InterPro" id="IPR055508">
    <property type="entry name" value="DUF7081"/>
</dbReference>
<dbReference type="Pfam" id="PF23299">
    <property type="entry name" value="DUF7081"/>
    <property type="match status" value="1"/>
</dbReference>
<comment type="caution">
    <text evidence="10">The sequence shown here is derived from an EMBL/GenBank/DDBJ whole genome shotgun (WGS) entry which is preliminary data.</text>
</comment>
<dbReference type="EMBL" id="JBANAX010000316">
    <property type="protein sequence ID" value="KAL1214352.1"/>
    <property type="molecule type" value="Genomic_DNA"/>
</dbReference>
<keyword evidence="11" id="KW-1185">Reference proteome</keyword>
<dbReference type="AlphaFoldDB" id="A0ABD1B5W9"/>
<dbReference type="GO" id="GO:0008270">
    <property type="term" value="F:zinc ion binding"/>
    <property type="evidence" value="ECO:0007669"/>
    <property type="project" value="UniProtKB-KW"/>
</dbReference>
<evidence type="ECO:0000259" key="8">
    <source>
        <dbReference type="Pfam" id="PF23299"/>
    </source>
</evidence>
<accession>A0ABD1B5W9</accession>
<evidence type="ECO:0000259" key="9">
    <source>
        <dbReference type="Pfam" id="PF24590"/>
    </source>
</evidence>
<evidence type="ECO:0000313" key="11">
    <source>
        <dbReference type="Proteomes" id="UP001558713"/>
    </source>
</evidence>
<feature type="domain" description="DUF7615" evidence="9">
    <location>
        <begin position="357"/>
        <end position="454"/>
    </location>
</feature>
<evidence type="ECO:0000259" key="7">
    <source>
        <dbReference type="Pfam" id="PF07227"/>
    </source>
</evidence>
<dbReference type="InterPro" id="IPR032881">
    <property type="entry name" value="Oberon-like_PHD"/>
</dbReference>
<dbReference type="PANTHER" id="PTHR33345">
    <property type="entry name" value="ADAPTER PROTEIN, PUTATIVE-RELATED"/>
    <property type="match status" value="1"/>
</dbReference>
<comment type="subcellular location">
    <subcellularLocation>
        <location evidence="1">Nucleus</location>
    </subcellularLocation>
</comment>
<name>A0ABD1B5W9_CARAN</name>
<feature type="domain" description="Oberon-like PHD finger" evidence="7">
    <location>
        <begin position="151"/>
        <end position="284"/>
    </location>
</feature>
<keyword evidence="5" id="KW-0539">Nucleus</keyword>
<feature type="domain" description="DUF7081" evidence="8">
    <location>
        <begin position="21"/>
        <end position="116"/>
    </location>
</feature>
<evidence type="ECO:0000256" key="5">
    <source>
        <dbReference type="ARBA" id="ARBA00023242"/>
    </source>
</evidence>
<evidence type="ECO:0000256" key="1">
    <source>
        <dbReference type="ARBA" id="ARBA00004123"/>
    </source>
</evidence>
<evidence type="ECO:0000256" key="4">
    <source>
        <dbReference type="ARBA" id="ARBA00022833"/>
    </source>
</evidence>
<evidence type="ECO:0000256" key="6">
    <source>
        <dbReference type="SAM" id="Coils"/>
    </source>
</evidence>
<feature type="coiled-coil region" evidence="6">
    <location>
        <begin position="390"/>
        <end position="444"/>
    </location>
</feature>
<dbReference type="GO" id="GO:0005634">
    <property type="term" value="C:nucleus"/>
    <property type="evidence" value="ECO:0007669"/>
    <property type="project" value="UniProtKB-SubCell"/>
</dbReference>
<evidence type="ECO:0000256" key="3">
    <source>
        <dbReference type="ARBA" id="ARBA00022771"/>
    </source>
</evidence>
<keyword evidence="3" id="KW-0863">Zinc-finger</keyword>
<evidence type="ECO:0000256" key="2">
    <source>
        <dbReference type="ARBA" id="ARBA00022723"/>
    </source>
</evidence>
<reference evidence="10 11" key="1">
    <citation type="submission" date="2024-04" db="EMBL/GenBank/DDBJ databases">
        <title>Genome assembly C_amara_ONT_v2.</title>
        <authorList>
            <person name="Yant L."/>
            <person name="Moore C."/>
            <person name="Slenker M."/>
        </authorList>
    </citation>
    <scope>NUCLEOTIDE SEQUENCE [LARGE SCALE GENOMIC DNA]</scope>
    <source>
        <tissue evidence="10">Leaf</tissue>
    </source>
</reference>
<organism evidence="10 11">
    <name type="scientific">Cardamine amara subsp. amara</name>
    <dbReference type="NCBI Taxonomy" id="228776"/>
    <lineage>
        <taxon>Eukaryota</taxon>
        <taxon>Viridiplantae</taxon>
        <taxon>Streptophyta</taxon>
        <taxon>Embryophyta</taxon>
        <taxon>Tracheophyta</taxon>
        <taxon>Spermatophyta</taxon>
        <taxon>Magnoliopsida</taxon>
        <taxon>eudicotyledons</taxon>
        <taxon>Gunneridae</taxon>
        <taxon>Pentapetalae</taxon>
        <taxon>rosids</taxon>
        <taxon>malvids</taxon>
        <taxon>Brassicales</taxon>
        <taxon>Brassicaceae</taxon>
        <taxon>Cardamineae</taxon>
        <taxon>Cardamine</taxon>
    </lineage>
</organism>
<keyword evidence="2" id="KW-0479">Metal-binding</keyword>
<dbReference type="InterPro" id="IPR056034">
    <property type="entry name" value="DUF7615"/>
</dbReference>
<sequence>MESMDIDQSNRDEPFGLQLRPVRPLESGQGLPYAPVDWPNPGDTWHWKVGPRVNGRGHFQDRYLYPPKNLQGLGSEMLMKNKAFRSKCSLERYIRANFPDTDVQKFFASFSWRIPCIDGIVPQKQVPLPVYSSDEDPMHYNGSDVAVCKAGNEKCGSLRPPSEAECLPTMPCDICCGEPHFCPDCCCILCCKSISLEHGGYSYIKCEAVVSEGYICGHVAHLNCALRAYMAGTIGGSIGLDAEYCCRRCDTKKDLVPHVSRFLEICQTVEYQGDVEKILSLGICILRCSQRENAKELLNCIEATVIKLKCGTSLENLWNDDTPTIWSDFSDSGEAKNSDTVQSLLDVTPIGPMPFNHQAEMHKLEEEICVVLKSLREAQESVYQIAEGRLHAQKECLDDLYRQLENEKSELSRRVSGADANSLMTNVLKTLDQIRKEVAKLREMGEKAKGFGRGSVLEDSFHLSIED</sequence>
<dbReference type="Proteomes" id="UP001558713">
    <property type="component" value="Unassembled WGS sequence"/>
</dbReference>